<organism evidence="10 11">
    <name type="scientific">Endozoicomonas montiporae CL-33</name>
    <dbReference type="NCBI Taxonomy" id="570277"/>
    <lineage>
        <taxon>Bacteria</taxon>
        <taxon>Pseudomonadati</taxon>
        <taxon>Pseudomonadota</taxon>
        <taxon>Gammaproteobacteria</taxon>
        <taxon>Oceanospirillales</taxon>
        <taxon>Endozoicomonadaceae</taxon>
        <taxon>Endozoicomonas</taxon>
    </lineage>
</organism>
<dbReference type="InterPro" id="IPR050315">
    <property type="entry name" value="FAD-oxidoreductase_2"/>
</dbReference>
<dbReference type="Gene3D" id="3.50.50.60">
    <property type="entry name" value="FAD/NAD(P)-binding domain"/>
    <property type="match status" value="2"/>
</dbReference>
<evidence type="ECO:0000256" key="2">
    <source>
        <dbReference type="ARBA" id="ARBA00022630"/>
    </source>
</evidence>
<keyword evidence="3" id="KW-0274">FAD</keyword>
<evidence type="ECO:0000256" key="8">
    <source>
        <dbReference type="ARBA" id="ARBA00069709"/>
    </source>
</evidence>
<dbReference type="Pfam" id="PF00890">
    <property type="entry name" value="FAD_binding_2"/>
    <property type="match status" value="1"/>
</dbReference>
<dbReference type="GO" id="GO:0008202">
    <property type="term" value="P:steroid metabolic process"/>
    <property type="evidence" value="ECO:0007669"/>
    <property type="project" value="UniProtKB-ARBA"/>
</dbReference>
<dbReference type="PANTHER" id="PTHR43400:SF10">
    <property type="entry name" value="3-OXOSTEROID 1-DEHYDROGENASE"/>
    <property type="match status" value="1"/>
</dbReference>
<dbReference type="InterPro" id="IPR027477">
    <property type="entry name" value="Succ_DH/fumarate_Rdtase_cat_sf"/>
</dbReference>
<comment type="cofactor">
    <cofactor evidence="1">
        <name>FAD</name>
        <dbReference type="ChEBI" id="CHEBI:57692"/>
    </cofactor>
</comment>
<dbReference type="SUPFAM" id="SSF56425">
    <property type="entry name" value="Succinate dehydrogenase/fumarate reductase flavoprotein, catalytic domain"/>
    <property type="match status" value="1"/>
</dbReference>
<sequence length="614" mass="67599">MADIRCFSLQILAKLRDKLMDNNNNKVWDKTVDVIVVGSGAGALTAALRSHDLGMRVLVVEKSDVYGGTSAISGGGIWIPDNHQISQLGGEDSEEKSISYLKNIIGHDPGDGRIEAFVGNAKKMLKYLENNTRVRYESQPAYADYYPEVEGGLPGYRSMDPLPFDARELGDEFEKLRPTTKATLMLGRMSMDMKQARVMLTRSPGFLPTTLKVMWRYWSDLPWRFKSSRDRLLMLGNALVGALRASMMDRNIPLWLSSPMKNLITENDTVIGIEVEKDGKTLRLKAQKGVILATGGFEQNQAMREQYLPQPSHTSWSGTPAGQNTGDGITAGMALGAEVAYMEHAWWAPSTLPPGEVQSQILFVERALPGSMMVNSAGKRFCNEAAPYNDIGYDMYRADQEEGVTAAPCWFVFDARFRNRYPCGPLLPGYAAPDSRLPDHLKKDDYYFRENTLEALAEKIGVDKEGLLNTVREYNANAQKGIDPEFNKGKSLFDRYYGDPTSPSSPCNAPLEKGPFYAIKVNAGDIGTKGGLRTDVHARVLDRQGQAIPGLYATGNTSASPMVQTYPGAGATLGPAMTFGYLAANHIKNDMQLAQANVSVQQNNKKESQNAVEV</sequence>
<dbReference type="AlphaFoldDB" id="A0A142B9U4"/>
<protein>
    <recommendedName>
        <fullName evidence="8">3-oxosteroid 1-dehydrogenase</fullName>
        <ecNumber evidence="7">1.3.99.4</ecNumber>
    </recommendedName>
</protein>
<dbReference type="KEGG" id="emp:EZMO1_1330"/>
<dbReference type="FunFam" id="3.50.50.60:FF:000208">
    <property type="entry name" value="3-ketosteroid dehydrogenase"/>
    <property type="match status" value="1"/>
</dbReference>
<comment type="similarity">
    <text evidence="6">Belongs to the FAD-dependent oxidoreductase 2 family. 3-oxosteroid dehydrogenase subfamily.</text>
</comment>
<evidence type="ECO:0000256" key="1">
    <source>
        <dbReference type="ARBA" id="ARBA00001974"/>
    </source>
</evidence>
<gene>
    <name evidence="10" type="primary">tesH</name>
    <name evidence="10" type="ORF">EZMO1_1330</name>
</gene>
<dbReference type="GO" id="GO:0047571">
    <property type="term" value="F:3-oxosteroid 1-dehydrogenase activity"/>
    <property type="evidence" value="ECO:0007669"/>
    <property type="project" value="UniProtKB-EC"/>
</dbReference>
<dbReference type="PATRIC" id="fig|570277.3.peg.1461"/>
<evidence type="ECO:0000256" key="5">
    <source>
        <dbReference type="ARBA" id="ARBA00051951"/>
    </source>
</evidence>
<evidence type="ECO:0000259" key="9">
    <source>
        <dbReference type="Pfam" id="PF00890"/>
    </source>
</evidence>
<dbReference type="Proteomes" id="UP000071065">
    <property type="component" value="Chromosome"/>
</dbReference>
<keyword evidence="4 10" id="KW-0560">Oxidoreductase</keyword>
<dbReference type="SUPFAM" id="SSF51905">
    <property type="entry name" value="FAD/NAD(P)-binding domain"/>
    <property type="match status" value="1"/>
</dbReference>
<dbReference type="EMBL" id="CP013251">
    <property type="protein sequence ID" value="AMO55520.1"/>
    <property type="molecule type" value="Genomic_DNA"/>
</dbReference>
<evidence type="ECO:0000256" key="3">
    <source>
        <dbReference type="ARBA" id="ARBA00022827"/>
    </source>
</evidence>
<dbReference type="STRING" id="570277.EZMO1_1330"/>
<evidence type="ECO:0000256" key="6">
    <source>
        <dbReference type="ARBA" id="ARBA00061147"/>
    </source>
</evidence>
<proteinExistence type="inferred from homology"/>
<evidence type="ECO:0000256" key="4">
    <source>
        <dbReference type="ARBA" id="ARBA00023002"/>
    </source>
</evidence>
<reference evidence="10 11" key="1">
    <citation type="journal article" date="2016" name="Front. Microbiol.">
        <title>Genomic Insight into the Host-Endosymbiont Relationship of Endozoicomonas montiporae CL-33(T) with its Coral Host.</title>
        <authorList>
            <person name="Ding J.-Y."/>
            <person name="Shiu J.-H."/>
            <person name="Chen W.-M."/>
            <person name="Chiang Y.-R."/>
            <person name="Tang S.-L."/>
        </authorList>
    </citation>
    <scope>NUCLEOTIDE SEQUENCE [LARGE SCALE GENOMIC DNA]</scope>
    <source>
        <strain evidence="10 11">CL-33</strain>
    </source>
</reference>
<evidence type="ECO:0000313" key="10">
    <source>
        <dbReference type="EMBL" id="AMO55520.1"/>
    </source>
</evidence>
<dbReference type="PANTHER" id="PTHR43400">
    <property type="entry name" value="FUMARATE REDUCTASE"/>
    <property type="match status" value="1"/>
</dbReference>
<name>A0A142B9U4_9GAMM</name>
<keyword evidence="2" id="KW-0285">Flavoprotein</keyword>
<dbReference type="EC" id="1.3.99.4" evidence="7"/>
<dbReference type="InterPro" id="IPR003953">
    <property type="entry name" value="FAD-dep_OxRdtase_2_FAD-bd"/>
</dbReference>
<accession>A0A142B9U4</accession>
<evidence type="ECO:0000256" key="7">
    <source>
        <dbReference type="ARBA" id="ARBA00066536"/>
    </source>
</evidence>
<comment type="catalytic activity">
    <reaction evidence="5">
        <text>a 3-oxosteroid + A = a 3-oxo-Delta(1)-steroid + AH2</text>
        <dbReference type="Rhea" id="RHEA:13329"/>
        <dbReference type="ChEBI" id="CHEBI:13193"/>
        <dbReference type="ChEBI" id="CHEBI:17499"/>
        <dbReference type="ChEBI" id="CHEBI:20156"/>
        <dbReference type="ChEBI" id="CHEBI:47788"/>
        <dbReference type="EC" id="1.3.99.4"/>
    </reaction>
</comment>
<dbReference type="InterPro" id="IPR036188">
    <property type="entry name" value="FAD/NAD-bd_sf"/>
</dbReference>
<dbReference type="RefSeq" id="WP_236631993.1">
    <property type="nucleotide sequence ID" value="NZ_CP013251.1"/>
</dbReference>
<evidence type="ECO:0000313" key="11">
    <source>
        <dbReference type="Proteomes" id="UP000071065"/>
    </source>
</evidence>
<feature type="domain" description="FAD-dependent oxidoreductase 2 FAD-binding" evidence="9">
    <location>
        <begin position="33"/>
        <end position="573"/>
    </location>
</feature>